<accession>A0A1B6K4Q3</accession>
<gene>
    <name evidence="1" type="ORF">g.52573</name>
</gene>
<dbReference type="AlphaFoldDB" id="A0A1B6K4Q3"/>
<protein>
    <submittedName>
        <fullName evidence="1">Uncharacterized protein</fullName>
    </submittedName>
</protein>
<reference evidence="1" key="1">
    <citation type="submission" date="2015-11" db="EMBL/GenBank/DDBJ databases">
        <title>De novo transcriptome assembly of four potential Pierce s Disease insect vectors from Arizona vineyards.</title>
        <authorList>
            <person name="Tassone E.E."/>
        </authorList>
    </citation>
    <scope>NUCLEOTIDE SEQUENCE</scope>
</reference>
<sequence length="226" mass="24966">MSDHRIALKSGSPVSLSHTRVVSRWLVTPTATMSVTRSPSAGICSTTRAIHCCIADSISCGSSSAQPSCGHFCTTSNLCDTSSCLVLEENTTNLIVKVPSSITAISGSLPLSAMLFMPGDDTTQRVLKQQTLVQVYHYYLDLGGDYRIVRQCLFNLRTQVSCLSNTHNHNTFHGYKTFVFEYCIIMYFFECEKNPPPTYTPSESWCVLNFVVCIECFPCCGLRPVV</sequence>
<evidence type="ECO:0000313" key="1">
    <source>
        <dbReference type="EMBL" id="JAT06164.1"/>
    </source>
</evidence>
<feature type="non-terminal residue" evidence="1">
    <location>
        <position position="226"/>
    </location>
</feature>
<name>A0A1B6K4Q3_9HEMI</name>
<dbReference type="EMBL" id="GECU01001543">
    <property type="protein sequence ID" value="JAT06164.1"/>
    <property type="molecule type" value="Transcribed_RNA"/>
</dbReference>
<organism evidence="1">
    <name type="scientific">Homalodisca liturata</name>
    <dbReference type="NCBI Taxonomy" id="320908"/>
    <lineage>
        <taxon>Eukaryota</taxon>
        <taxon>Metazoa</taxon>
        <taxon>Ecdysozoa</taxon>
        <taxon>Arthropoda</taxon>
        <taxon>Hexapoda</taxon>
        <taxon>Insecta</taxon>
        <taxon>Pterygota</taxon>
        <taxon>Neoptera</taxon>
        <taxon>Paraneoptera</taxon>
        <taxon>Hemiptera</taxon>
        <taxon>Auchenorrhyncha</taxon>
        <taxon>Membracoidea</taxon>
        <taxon>Cicadellidae</taxon>
        <taxon>Cicadellinae</taxon>
        <taxon>Proconiini</taxon>
        <taxon>Homalodisca</taxon>
    </lineage>
</organism>
<proteinExistence type="predicted"/>